<proteinExistence type="predicted"/>
<dbReference type="AlphaFoldDB" id="A0A0V0S7L9"/>
<keyword evidence="3" id="KW-1185">Reference proteome</keyword>
<protein>
    <submittedName>
        <fullName evidence="2">Uncharacterized protein</fullName>
    </submittedName>
</protein>
<gene>
    <name evidence="2" type="ORF">T07_8477</name>
</gene>
<feature type="compositionally biased region" description="Basic and acidic residues" evidence="1">
    <location>
        <begin position="11"/>
        <end position="26"/>
    </location>
</feature>
<evidence type="ECO:0000313" key="2">
    <source>
        <dbReference type="EMBL" id="KRX22522.1"/>
    </source>
</evidence>
<sequence length="91" mass="10542">MRQFSTIQTGQKRDARTHGRRPDHNQRAKRFPRLTRNRQNLQIPDEFERTRSGKNHKIGNEDGIPPLTPEANGLLCGRLTDQVLIVEKIES</sequence>
<comment type="caution">
    <text evidence="2">The sequence shown here is derived from an EMBL/GenBank/DDBJ whole genome shotgun (WGS) entry which is preliminary data.</text>
</comment>
<reference evidence="2 3" key="1">
    <citation type="submission" date="2015-01" db="EMBL/GenBank/DDBJ databases">
        <title>Evolution of Trichinella species and genotypes.</title>
        <authorList>
            <person name="Korhonen P.K."/>
            <person name="Edoardo P."/>
            <person name="Giuseppe L.R."/>
            <person name="Gasser R.B."/>
        </authorList>
    </citation>
    <scope>NUCLEOTIDE SEQUENCE [LARGE SCALE GENOMIC DNA]</scope>
    <source>
        <strain evidence="2">ISS37</strain>
    </source>
</reference>
<evidence type="ECO:0000313" key="3">
    <source>
        <dbReference type="Proteomes" id="UP000054630"/>
    </source>
</evidence>
<evidence type="ECO:0000256" key="1">
    <source>
        <dbReference type="SAM" id="MobiDB-lite"/>
    </source>
</evidence>
<dbReference type="OrthoDB" id="10284714at2759"/>
<dbReference type="EMBL" id="JYDL01000031">
    <property type="protein sequence ID" value="KRX22522.1"/>
    <property type="molecule type" value="Genomic_DNA"/>
</dbReference>
<feature type="compositionally biased region" description="Polar residues" evidence="1">
    <location>
        <begin position="1"/>
        <end position="10"/>
    </location>
</feature>
<accession>A0A0V0S7L9</accession>
<organism evidence="2 3">
    <name type="scientific">Trichinella nelsoni</name>
    <dbReference type="NCBI Taxonomy" id="6336"/>
    <lineage>
        <taxon>Eukaryota</taxon>
        <taxon>Metazoa</taxon>
        <taxon>Ecdysozoa</taxon>
        <taxon>Nematoda</taxon>
        <taxon>Enoplea</taxon>
        <taxon>Dorylaimia</taxon>
        <taxon>Trichinellida</taxon>
        <taxon>Trichinellidae</taxon>
        <taxon>Trichinella</taxon>
    </lineage>
</organism>
<feature type="region of interest" description="Disordered" evidence="1">
    <location>
        <begin position="1"/>
        <end position="70"/>
    </location>
</feature>
<feature type="compositionally biased region" description="Basic residues" evidence="1">
    <location>
        <begin position="27"/>
        <end position="36"/>
    </location>
</feature>
<name>A0A0V0S7L9_9BILA</name>
<dbReference type="Proteomes" id="UP000054630">
    <property type="component" value="Unassembled WGS sequence"/>
</dbReference>